<protein>
    <submittedName>
        <fullName evidence="1">Uncharacterized protein</fullName>
    </submittedName>
</protein>
<name>A0A2P2PEB9_RHIMU</name>
<proteinExistence type="predicted"/>
<sequence>MKIWGEFCSPVLPPTRYHVIYSTPKLNDEER</sequence>
<accession>A0A2P2PEB9</accession>
<dbReference type="EMBL" id="GGEC01072527">
    <property type="protein sequence ID" value="MBX53011.1"/>
    <property type="molecule type" value="Transcribed_RNA"/>
</dbReference>
<dbReference type="AlphaFoldDB" id="A0A2P2PEB9"/>
<reference evidence="1" key="1">
    <citation type="submission" date="2018-02" db="EMBL/GenBank/DDBJ databases">
        <title>Rhizophora mucronata_Transcriptome.</title>
        <authorList>
            <person name="Meera S.P."/>
            <person name="Sreeshan A."/>
            <person name="Augustine A."/>
        </authorList>
    </citation>
    <scope>NUCLEOTIDE SEQUENCE</scope>
    <source>
        <tissue evidence="1">Leaf</tissue>
    </source>
</reference>
<evidence type="ECO:0000313" key="1">
    <source>
        <dbReference type="EMBL" id="MBX53011.1"/>
    </source>
</evidence>
<organism evidence="1">
    <name type="scientific">Rhizophora mucronata</name>
    <name type="common">Asiatic mangrove</name>
    <dbReference type="NCBI Taxonomy" id="61149"/>
    <lineage>
        <taxon>Eukaryota</taxon>
        <taxon>Viridiplantae</taxon>
        <taxon>Streptophyta</taxon>
        <taxon>Embryophyta</taxon>
        <taxon>Tracheophyta</taxon>
        <taxon>Spermatophyta</taxon>
        <taxon>Magnoliopsida</taxon>
        <taxon>eudicotyledons</taxon>
        <taxon>Gunneridae</taxon>
        <taxon>Pentapetalae</taxon>
        <taxon>rosids</taxon>
        <taxon>fabids</taxon>
        <taxon>Malpighiales</taxon>
        <taxon>Rhizophoraceae</taxon>
        <taxon>Rhizophora</taxon>
    </lineage>
</organism>